<evidence type="ECO:0000313" key="2">
    <source>
        <dbReference type="EMBL" id="AGI67375.1"/>
    </source>
</evidence>
<gene>
    <name evidence="2" type="ORF">OAN307_c17080</name>
</gene>
<feature type="transmembrane region" description="Helical" evidence="1">
    <location>
        <begin position="7"/>
        <end position="28"/>
    </location>
</feature>
<accession>M9RC43</accession>
<keyword evidence="3" id="KW-1185">Reference proteome</keyword>
<dbReference type="HOGENOM" id="CLU_3138407_0_0_5"/>
<dbReference type="EMBL" id="CP003740">
    <property type="protein sequence ID" value="AGI67375.1"/>
    <property type="molecule type" value="Genomic_DNA"/>
</dbReference>
<evidence type="ECO:0000256" key="1">
    <source>
        <dbReference type="SAM" id="Phobius"/>
    </source>
</evidence>
<name>M9RC43_9RHOB</name>
<keyword evidence="1" id="KW-1133">Transmembrane helix</keyword>
<organism evidence="2 3">
    <name type="scientific">Octadecabacter antarcticus 307</name>
    <dbReference type="NCBI Taxonomy" id="391626"/>
    <lineage>
        <taxon>Bacteria</taxon>
        <taxon>Pseudomonadati</taxon>
        <taxon>Pseudomonadota</taxon>
        <taxon>Alphaproteobacteria</taxon>
        <taxon>Rhodobacterales</taxon>
        <taxon>Roseobacteraceae</taxon>
        <taxon>Octadecabacter</taxon>
    </lineage>
</organism>
<proteinExistence type="predicted"/>
<dbReference type="Proteomes" id="UP000005307">
    <property type="component" value="Chromosome"/>
</dbReference>
<dbReference type="AlphaFoldDB" id="M9RC43"/>
<keyword evidence="1" id="KW-0812">Transmembrane</keyword>
<dbReference type="STRING" id="391626.OAN307_c17080"/>
<evidence type="ECO:0000313" key="3">
    <source>
        <dbReference type="Proteomes" id="UP000005307"/>
    </source>
</evidence>
<reference evidence="2 3" key="1">
    <citation type="journal article" date="2013" name="PLoS ONE">
        <title>Poles Apart: Arctic and Antarctic Octadecabacter strains Share High Genome Plasticity and a New Type of Xanthorhodopsin.</title>
        <authorList>
            <person name="Vollmers J."/>
            <person name="Voget S."/>
            <person name="Dietrich S."/>
            <person name="Gollnow K."/>
            <person name="Smits M."/>
            <person name="Meyer K."/>
            <person name="Brinkhoff T."/>
            <person name="Simon M."/>
            <person name="Daniel R."/>
        </authorList>
    </citation>
    <scope>NUCLEOTIDE SEQUENCE [LARGE SCALE GENOMIC DNA]</scope>
    <source>
        <strain evidence="2 3">307</strain>
    </source>
</reference>
<dbReference type="KEGG" id="oat:OAN307_c17080"/>
<sequence length="49" mass="5322">MAFTVACVYGIGLTLWIALSLLTASFIVDPANWFSDQTGSFDCAFDDIN</sequence>
<protein>
    <submittedName>
        <fullName evidence="2">Uncharacterized protein</fullName>
    </submittedName>
</protein>
<keyword evidence="1" id="KW-0472">Membrane</keyword>